<gene>
    <name evidence="2" type="ORF">EVOR1521_LOCUS5213</name>
</gene>
<evidence type="ECO:0000256" key="1">
    <source>
        <dbReference type="SAM" id="MobiDB-lite"/>
    </source>
</evidence>
<keyword evidence="3" id="KW-1185">Reference proteome</keyword>
<dbReference type="AlphaFoldDB" id="A0AA36MKR1"/>
<feature type="region of interest" description="Disordered" evidence="1">
    <location>
        <begin position="96"/>
        <end position="118"/>
    </location>
</feature>
<dbReference type="Proteomes" id="UP001178507">
    <property type="component" value="Unassembled WGS sequence"/>
</dbReference>
<feature type="compositionally biased region" description="Basic residues" evidence="1">
    <location>
        <begin position="96"/>
        <end position="109"/>
    </location>
</feature>
<dbReference type="SUPFAM" id="SSF56784">
    <property type="entry name" value="HAD-like"/>
    <property type="match status" value="1"/>
</dbReference>
<reference evidence="2" key="1">
    <citation type="submission" date="2023-08" db="EMBL/GenBank/DDBJ databases">
        <authorList>
            <person name="Chen Y."/>
            <person name="Shah S."/>
            <person name="Dougan E. K."/>
            <person name="Thang M."/>
            <person name="Chan C."/>
        </authorList>
    </citation>
    <scope>NUCLEOTIDE SEQUENCE</scope>
</reference>
<dbReference type="EMBL" id="CAUJNA010000358">
    <property type="protein sequence ID" value="CAJ1376064.1"/>
    <property type="molecule type" value="Genomic_DNA"/>
</dbReference>
<protein>
    <submittedName>
        <fullName evidence="2">Uncharacterized protein</fullName>
    </submittedName>
</protein>
<comment type="caution">
    <text evidence="2">The sequence shown here is derived from an EMBL/GenBank/DDBJ whole genome shotgun (WGS) entry which is preliminary data.</text>
</comment>
<evidence type="ECO:0000313" key="2">
    <source>
        <dbReference type="EMBL" id="CAJ1376064.1"/>
    </source>
</evidence>
<dbReference type="InterPro" id="IPR023214">
    <property type="entry name" value="HAD_sf"/>
</dbReference>
<proteinExistence type="predicted"/>
<dbReference type="InterPro" id="IPR036412">
    <property type="entry name" value="HAD-like_sf"/>
</dbReference>
<name>A0AA36MKR1_9DINO</name>
<accession>A0AA36MKR1</accession>
<organism evidence="2 3">
    <name type="scientific">Effrenium voratum</name>
    <dbReference type="NCBI Taxonomy" id="2562239"/>
    <lineage>
        <taxon>Eukaryota</taxon>
        <taxon>Sar</taxon>
        <taxon>Alveolata</taxon>
        <taxon>Dinophyceae</taxon>
        <taxon>Suessiales</taxon>
        <taxon>Symbiodiniaceae</taxon>
        <taxon>Effrenium</taxon>
    </lineage>
</organism>
<sequence>MPSLSLCGRVIASTPRALTKELFEGSKPSKDSAGEANHILHDLERRYENVEDTAVLAVHRRCSLQPHFEAQPMMSPRGALGLVRRGSELNMGHVAHHEKKHKGLSRRRPSFASTASVSHDDRQLEALLSASPQHWAAGQVGTHGHAVHGEGPLAGLEPEELLKCLQPRADQPGCAEMKAEDFRKVETVVVDPDGLLWDIQEAEASVKHHAATYLKENVAFINTLLAAGMRVVMCDSLNKQLTRQGFKERLKEKGISETCQVWTPTDTAAWYLKSQGVSRPLVVTTEASFLEDVRKAGFECLDILGEDGQVLPELQLHEAASGEHLDHALSRFGGADAVVMGPMKDLSPILMALIDTILDRESRNPLLVCCCPAVVKRKMRIVRNSIACQTLMKSEIREDFVDAFWPSRLQTAALFDSQKLAVAETILVGRSFEKTVRPAYRSGMRCLLVLDNLIDQLHLTKERRAEYLPDFVIPRLGQFIS</sequence>
<evidence type="ECO:0000313" key="3">
    <source>
        <dbReference type="Proteomes" id="UP001178507"/>
    </source>
</evidence>
<dbReference type="Gene3D" id="3.40.50.1000">
    <property type="entry name" value="HAD superfamily/HAD-like"/>
    <property type="match status" value="2"/>
</dbReference>